<evidence type="ECO:0000313" key="3">
    <source>
        <dbReference type="Proteomes" id="UP000013304"/>
    </source>
</evidence>
<dbReference type="Pfam" id="PF20334">
    <property type="entry name" value="DUF6629"/>
    <property type="match status" value="1"/>
</dbReference>
<protein>
    <submittedName>
        <fullName evidence="2">Uncharacterized protein</fullName>
    </submittedName>
</protein>
<feature type="transmembrane region" description="Helical" evidence="1">
    <location>
        <begin position="110"/>
        <end position="130"/>
    </location>
</feature>
<evidence type="ECO:0000256" key="1">
    <source>
        <dbReference type="SAM" id="Phobius"/>
    </source>
</evidence>
<keyword evidence="1" id="KW-1133">Transmembrane helix</keyword>
<dbReference type="KEGG" id="sfi:SFUL_559"/>
<sequence>MATKAIYPLTTGPGGDAMCWSATADLVAGSGIAAIGVVTLARTRRVHDLPLAALPLLLGAHQIVESVVWNADGGTGPATLAWAVMALPLLALWVPLGVFCAAPARARARLAAPLAVGVITAAFLAHALAARPVTAEVRGRTLGYAVDLPHARLLIAGYLLATVGALLLSGDRTLRLLGVLVAAGAVVCVVFWQMEFISTWCAFAALCSVVLLGWAHRPAPPAAQPVPGG</sequence>
<feature type="transmembrane region" description="Helical" evidence="1">
    <location>
        <begin position="197"/>
        <end position="215"/>
    </location>
</feature>
<accession>N0CPP8</accession>
<keyword evidence="1" id="KW-0812">Transmembrane</keyword>
<reference evidence="2 3" key="1">
    <citation type="submission" date="2013-04" db="EMBL/GenBank/DDBJ databases">
        <title>Complete genome sequence of Streptomyces fulvissimus.</title>
        <authorList>
            <person name="Myronovskyi M."/>
            <person name="Tokovenko B."/>
            <person name="Manderscheid N."/>
            <person name="Petzke L."/>
            <person name="Luzhetskyy A."/>
        </authorList>
    </citation>
    <scope>NUCLEOTIDE SEQUENCE [LARGE SCALE GENOMIC DNA]</scope>
    <source>
        <strain evidence="2 3">DSM 40593</strain>
    </source>
</reference>
<gene>
    <name evidence="2" type="ORF">SFUL_559</name>
</gene>
<dbReference type="Proteomes" id="UP000013304">
    <property type="component" value="Chromosome"/>
</dbReference>
<dbReference type="PATRIC" id="fig|1303692.3.peg.571"/>
<name>N0CPP8_STRMI</name>
<feature type="transmembrane region" description="Helical" evidence="1">
    <location>
        <begin position="150"/>
        <end position="169"/>
    </location>
</feature>
<feature type="transmembrane region" description="Helical" evidence="1">
    <location>
        <begin position="81"/>
        <end position="103"/>
    </location>
</feature>
<proteinExistence type="predicted"/>
<keyword evidence="1" id="KW-0472">Membrane</keyword>
<dbReference type="InterPro" id="IPR046737">
    <property type="entry name" value="DUF6629"/>
</dbReference>
<dbReference type="eggNOG" id="ENOG503399B">
    <property type="taxonomic scope" value="Bacteria"/>
</dbReference>
<dbReference type="EMBL" id="CP005080">
    <property type="protein sequence ID" value="AGK75543.1"/>
    <property type="molecule type" value="Genomic_DNA"/>
</dbReference>
<evidence type="ECO:0000313" key="2">
    <source>
        <dbReference type="EMBL" id="AGK75543.1"/>
    </source>
</evidence>
<dbReference type="HOGENOM" id="CLU_098310_0_0_11"/>
<feature type="transmembrane region" description="Helical" evidence="1">
    <location>
        <begin position="49"/>
        <end position="69"/>
    </location>
</feature>
<dbReference type="AlphaFoldDB" id="N0CPP8"/>
<organism evidence="2 3">
    <name type="scientific">Streptomyces microflavus DSM 40593</name>
    <dbReference type="NCBI Taxonomy" id="1303692"/>
    <lineage>
        <taxon>Bacteria</taxon>
        <taxon>Bacillati</taxon>
        <taxon>Actinomycetota</taxon>
        <taxon>Actinomycetes</taxon>
        <taxon>Kitasatosporales</taxon>
        <taxon>Streptomycetaceae</taxon>
        <taxon>Streptomyces</taxon>
    </lineage>
</organism>
<feature type="transmembrane region" description="Helical" evidence="1">
    <location>
        <begin position="176"/>
        <end position="192"/>
    </location>
</feature>
<feature type="transmembrane region" description="Helical" evidence="1">
    <location>
        <begin position="20"/>
        <end position="42"/>
    </location>
</feature>